<evidence type="ECO:0000259" key="8">
    <source>
        <dbReference type="Pfam" id="PF00931"/>
    </source>
</evidence>
<name>A0A2N9GW80_FAGSY</name>
<evidence type="ECO:0000256" key="5">
    <source>
        <dbReference type="ARBA" id="ARBA00022821"/>
    </source>
</evidence>
<protein>
    <submittedName>
        <fullName evidence="10">Uncharacterized protein</fullName>
    </submittedName>
</protein>
<dbReference type="InterPro" id="IPR002182">
    <property type="entry name" value="NB-ARC"/>
</dbReference>
<dbReference type="Gene3D" id="3.40.50.300">
    <property type="entry name" value="P-loop containing nucleotide triphosphate hydrolases"/>
    <property type="match status" value="1"/>
</dbReference>
<evidence type="ECO:0000256" key="1">
    <source>
        <dbReference type="ARBA" id="ARBA00008894"/>
    </source>
</evidence>
<dbReference type="InterPro" id="IPR036388">
    <property type="entry name" value="WH-like_DNA-bd_sf"/>
</dbReference>
<dbReference type="InterPro" id="IPR027417">
    <property type="entry name" value="P-loop_NTPase"/>
</dbReference>
<dbReference type="AlphaFoldDB" id="A0A2N9GW80"/>
<dbReference type="PANTHER" id="PTHR33463">
    <property type="entry name" value="NB-ARC DOMAIN-CONTAINING PROTEIN-RELATED"/>
    <property type="match status" value="1"/>
</dbReference>
<dbReference type="InterPro" id="IPR057135">
    <property type="entry name" value="At4g27190-like_LRR"/>
</dbReference>
<feature type="coiled-coil region" evidence="7">
    <location>
        <begin position="30"/>
        <end position="71"/>
    </location>
</feature>
<evidence type="ECO:0000259" key="9">
    <source>
        <dbReference type="Pfam" id="PF23247"/>
    </source>
</evidence>
<dbReference type="Pfam" id="PF00931">
    <property type="entry name" value="NB-ARC"/>
    <property type="match status" value="1"/>
</dbReference>
<evidence type="ECO:0000256" key="7">
    <source>
        <dbReference type="SAM" id="Coils"/>
    </source>
</evidence>
<gene>
    <name evidence="10" type="ORF">FSB_LOCUS34498</name>
</gene>
<dbReference type="SUPFAM" id="SSF52058">
    <property type="entry name" value="L domain-like"/>
    <property type="match status" value="1"/>
</dbReference>
<dbReference type="Gene3D" id="3.80.10.10">
    <property type="entry name" value="Ribonuclease Inhibitor"/>
    <property type="match status" value="1"/>
</dbReference>
<feature type="domain" description="Disease resistance protein At4g27190-like leucine-rich repeats" evidence="9">
    <location>
        <begin position="793"/>
        <end position="942"/>
    </location>
</feature>
<keyword evidence="4" id="KW-0547">Nucleotide-binding</keyword>
<keyword evidence="5" id="KW-0611">Plant defense</keyword>
<comment type="similarity">
    <text evidence="1">Belongs to the disease resistance NB-LRR family.</text>
</comment>
<feature type="domain" description="NB-ARC" evidence="8">
    <location>
        <begin position="162"/>
        <end position="325"/>
    </location>
</feature>
<dbReference type="InterPro" id="IPR050905">
    <property type="entry name" value="Plant_NBS-LRR"/>
</dbReference>
<evidence type="ECO:0000256" key="3">
    <source>
        <dbReference type="ARBA" id="ARBA00022737"/>
    </source>
</evidence>
<dbReference type="Gene3D" id="1.10.8.430">
    <property type="entry name" value="Helical domain of apoptotic protease-activating factors"/>
    <property type="match status" value="1"/>
</dbReference>
<dbReference type="PANTHER" id="PTHR33463:SF198">
    <property type="entry name" value="RPP4C3"/>
    <property type="match status" value="1"/>
</dbReference>
<evidence type="ECO:0000256" key="6">
    <source>
        <dbReference type="ARBA" id="ARBA00022840"/>
    </source>
</evidence>
<keyword evidence="2" id="KW-0433">Leucine-rich repeat</keyword>
<dbReference type="InterPro" id="IPR032675">
    <property type="entry name" value="LRR_dom_sf"/>
</dbReference>
<dbReference type="InterPro" id="IPR042197">
    <property type="entry name" value="Apaf_helical"/>
</dbReference>
<evidence type="ECO:0000313" key="10">
    <source>
        <dbReference type="EMBL" id="SPD06616.1"/>
    </source>
</evidence>
<sequence length="1033" mass="118399">MEIVTTPFQVIFEKIVDYTIGVVARQMGYLICYRSNVDNLKTQVNELKDARQSVEDKVKVATNNVEEIEANVLKWLTCVEEITTEVHKFFEEEGQAKLKCCHDWCPNLKARYQLSKRAYKMGLDVKKIQDKGIFPTIGHRVPIRGVTPISTKGFEDFESRKTILEGIMKALKDDNIHAIGVCGMGGLGKTMLVGKVATQAMEEKLFERMVTVVVSQTPNLKQIQKDIAKELELKFDDEDTNFEKAHLLRERLKKVKILVIVDDIWNKLDLEALGIYFGDDQNGSKLLLTSRFRNVLETDMDAQQLFDVGLLSKNEAEYLFAKIVGDLPETLNLQPTMVEVVKECAGLPIAITAVANALKNQKNLNVWKDALRELKRANPTQIKGMHEKVYPSIKLSYNFLTKEAQSLFLFCSSFEEDMNIEIAFLWRILVGLEFFQDVYRVEEVRNRVHTLVESLKASGLLLDGNGSGTFKMHDIIRDVAIYIADKEKKILTIRTSDDLEKWSNKKLLKDFIGISLSDVKFSELPKKLDDAQPNFIFLYDKDNSSPIPNHFFERVKELRVLVLQGLCLPLPSSLSCLHNLQALVLHRCEIEDVAIIGELKKLKALTISTSIKKLPVEIGQLTHLQLLDLKGCNQLEVIPCNMLSNLKSLERVLEVFFHEVDQEGFSQLKHLYVRNSVEIQYIINSIGGQQVAFPILESISLINMSNLEKICHDQLAMGSFRNLKNLEVVMNEIVAKERENEIDVNDNNNVMADIIEFTQLRSLGLGTLPNLMGFHSDVDCHILFNEKVAFPNLEKITINRINNLKMMWHNQLVRDSFCKLQRLDVYNCENLMNIFPPNMLRRLQNLERLYIRNCNSVEEVFEIRGVNVNEICDMVSIQLRNLYLSDLPKLKHVWSSDPQTMLTFQNLREVQVSRCKSLKSLFPASVAKSLEQLEELYIKDCGLEEIVAMEEGLETTTKFVFPRLISLSLEMLPDLKCFYQGKHTLEWLSLKKLEIYKCDKVKIVASNDLNFPNTNELGHHLPIQQSLFLIEKV</sequence>
<dbReference type="Gene3D" id="1.10.10.10">
    <property type="entry name" value="Winged helix-like DNA-binding domain superfamily/Winged helix DNA-binding domain"/>
    <property type="match status" value="1"/>
</dbReference>
<evidence type="ECO:0000256" key="4">
    <source>
        <dbReference type="ARBA" id="ARBA00022741"/>
    </source>
</evidence>
<proteinExistence type="inferred from homology"/>
<reference evidence="10" key="1">
    <citation type="submission" date="2018-02" db="EMBL/GenBank/DDBJ databases">
        <authorList>
            <person name="Cohen D.B."/>
            <person name="Kent A.D."/>
        </authorList>
    </citation>
    <scope>NUCLEOTIDE SEQUENCE</scope>
</reference>
<evidence type="ECO:0000256" key="2">
    <source>
        <dbReference type="ARBA" id="ARBA00022614"/>
    </source>
</evidence>
<dbReference type="FunFam" id="3.40.50.300:FF:001091">
    <property type="entry name" value="Probable disease resistance protein At1g61300"/>
    <property type="match status" value="1"/>
</dbReference>
<keyword evidence="6" id="KW-0067">ATP-binding</keyword>
<accession>A0A2N9GW80</accession>
<dbReference type="GO" id="GO:0005524">
    <property type="term" value="F:ATP binding"/>
    <property type="evidence" value="ECO:0007669"/>
    <property type="project" value="UniProtKB-KW"/>
</dbReference>
<keyword evidence="3" id="KW-0677">Repeat</keyword>
<dbReference type="GO" id="GO:0043531">
    <property type="term" value="F:ADP binding"/>
    <property type="evidence" value="ECO:0007669"/>
    <property type="project" value="InterPro"/>
</dbReference>
<dbReference type="PRINTS" id="PR00364">
    <property type="entry name" value="DISEASERSIST"/>
</dbReference>
<dbReference type="Pfam" id="PF23247">
    <property type="entry name" value="LRR_RPS2"/>
    <property type="match status" value="1"/>
</dbReference>
<organism evidence="10">
    <name type="scientific">Fagus sylvatica</name>
    <name type="common">Beechnut</name>
    <dbReference type="NCBI Taxonomy" id="28930"/>
    <lineage>
        <taxon>Eukaryota</taxon>
        <taxon>Viridiplantae</taxon>
        <taxon>Streptophyta</taxon>
        <taxon>Embryophyta</taxon>
        <taxon>Tracheophyta</taxon>
        <taxon>Spermatophyta</taxon>
        <taxon>Magnoliopsida</taxon>
        <taxon>eudicotyledons</taxon>
        <taxon>Gunneridae</taxon>
        <taxon>Pentapetalae</taxon>
        <taxon>rosids</taxon>
        <taxon>fabids</taxon>
        <taxon>Fagales</taxon>
        <taxon>Fagaceae</taxon>
        <taxon>Fagus</taxon>
    </lineage>
</organism>
<dbReference type="EMBL" id="OIVN01002810">
    <property type="protein sequence ID" value="SPD06616.1"/>
    <property type="molecule type" value="Genomic_DNA"/>
</dbReference>
<dbReference type="GO" id="GO:0006952">
    <property type="term" value="P:defense response"/>
    <property type="evidence" value="ECO:0007669"/>
    <property type="project" value="UniProtKB-KW"/>
</dbReference>
<dbReference type="SUPFAM" id="SSF52540">
    <property type="entry name" value="P-loop containing nucleoside triphosphate hydrolases"/>
    <property type="match status" value="1"/>
</dbReference>
<keyword evidence="7" id="KW-0175">Coiled coil</keyword>